<dbReference type="InterPro" id="IPR023549">
    <property type="entry name" value="Subtilisin_inhibitor"/>
</dbReference>
<keyword evidence="3" id="KW-0964">Secreted</keyword>
<evidence type="ECO:0000256" key="6">
    <source>
        <dbReference type="ARBA" id="ARBA00023157"/>
    </source>
</evidence>
<evidence type="ECO:0000313" key="11">
    <source>
        <dbReference type="Proteomes" id="UP000199022"/>
    </source>
</evidence>
<protein>
    <submittedName>
        <fullName evidence="10">Subtilisin inhibitor-like</fullName>
    </submittedName>
</protein>
<feature type="domain" description="Subtilisin inhibitor" evidence="9">
    <location>
        <begin position="76"/>
        <end position="139"/>
    </location>
</feature>
<evidence type="ECO:0000256" key="2">
    <source>
        <dbReference type="ARBA" id="ARBA00010472"/>
    </source>
</evidence>
<evidence type="ECO:0000256" key="5">
    <source>
        <dbReference type="ARBA" id="ARBA00022900"/>
    </source>
</evidence>
<keyword evidence="4" id="KW-0646">Protease inhibitor</keyword>
<reference evidence="11" key="1">
    <citation type="submission" date="2016-10" db="EMBL/GenBank/DDBJ databases">
        <authorList>
            <person name="Varghese N."/>
            <person name="Submissions S."/>
        </authorList>
    </citation>
    <scope>NUCLEOTIDE SEQUENCE [LARGE SCALE GENOMIC DNA]</scope>
    <source>
        <strain evidence="11">DSM 45962</strain>
    </source>
</reference>
<keyword evidence="6" id="KW-1015">Disulfide bond</keyword>
<dbReference type="Proteomes" id="UP000199022">
    <property type="component" value="Unassembled WGS sequence"/>
</dbReference>
<dbReference type="InterPro" id="IPR036819">
    <property type="entry name" value="Subtilisin_inhibitor-like_sf"/>
</dbReference>
<evidence type="ECO:0000256" key="7">
    <source>
        <dbReference type="SAM" id="MobiDB-lite"/>
    </source>
</evidence>
<keyword evidence="8" id="KW-0732">Signal</keyword>
<accession>A0A1I1IX27</accession>
<evidence type="ECO:0000256" key="3">
    <source>
        <dbReference type="ARBA" id="ARBA00022525"/>
    </source>
</evidence>
<feature type="region of interest" description="Disordered" evidence="7">
    <location>
        <begin position="20"/>
        <end position="56"/>
    </location>
</feature>
<evidence type="ECO:0000313" key="10">
    <source>
        <dbReference type="EMBL" id="SFC38253.1"/>
    </source>
</evidence>
<name>A0A1I1IX27_9ACTN</name>
<comment type="similarity">
    <text evidence="2">Belongs to the protease inhibitor I16 (SSI) family.</text>
</comment>
<gene>
    <name evidence="10" type="ORF">SAMN05661030_0831</name>
</gene>
<dbReference type="PROSITE" id="PS51257">
    <property type="entry name" value="PROKAR_LIPOPROTEIN"/>
    <property type="match status" value="1"/>
</dbReference>
<sequence>MRRVLLAGAVLLLAGCGGGQGTGATATTSSGTSSPAGTASPAGTSAPSSAPTATPTAVGGTALTVVVDPDGTGEAVVVGTLTCDPTAGDVPDPAAACTQVAAVGPAGFAAPDPGAVCTQQYDGPQTATVSGTVAGQPVDASFSRTDGCAISRWDALSELLSTTR</sequence>
<evidence type="ECO:0000256" key="8">
    <source>
        <dbReference type="SAM" id="SignalP"/>
    </source>
</evidence>
<keyword evidence="11" id="KW-1185">Reference proteome</keyword>
<evidence type="ECO:0000256" key="1">
    <source>
        <dbReference type="ARBA" id="ARBA00004613"/>
    </source>
</evidence>
<feature type="chain" id="PRO_5038595371" evidence="8">
    <location>
        <begin position="20"/>
        <end position="164"/>
    </location>
</feature>
<evidence type="ECO:0000259" key="9">
    <source>
        <dbReference type="Pfam" id="PF00720"/>
    </source>
</evidence>
<dbReference type="GO" id="GO:0004867">
    <property type="term" value="F:serine-type endopeptidase inhibitor activity"/>
    <property type="evidence" value="ECO:0007669"/>
    <property type="project" value="UniProtKB-KW"/>
</dbReference>
<dbReference type="EMBL" id="FOMD01000001">
    <property type="protein sequence ID" value="SFC38253.1"/>
    <property type="molecule type" value="Genomic_DNA"/>
</dbReference>
<keyword evidence="5" id="KW-0722">Serine protease inhibitor</keyword>
<dbReference type="SUPFAM" id="SSF55399">
    <property type="entry name" value="Subtilisin inhibitor"/>
    <property type="match status" value="1"/>
</dbReference>
<proteinExistence type="inferred from homology"/>
<feature type="compositionally biased region" description="Low complexity" evidence="7">
    <location>
        <begin position="23"/>
        <end position="56"/>
    </location>
</feature>
<organism evidence="10 11">
    <name type="scientific">Klenkia taihuensis</name>
    <dbReference type="NCBI Taxonomy" id="1225127"/>
    <lineage>
        <taxon>Bacteria</taxon>
        <taxon>Bacillati</taxon>
        <taxon>Actinomycetota</taxon>
        <taxon>Actinomycetes</taxon>
        <taxon>Geodermatophilales</taxon>
        <taxon>Geodermatophilaceae</taxon>
        <taxon>Klenkia</taxon>
    </lineage>
</organism>
<dbReference type="Gene3D" id="3.30.350.10">
    <property type="entry name" value="Subtilisin inhibitor-like"/>
    <property type="match status" value="1"/>
</dbReference>
<dbReference type="STRING" id="1225127.SAMN05661030_0831"/>
<comment type="subcellular location">
    <subcellularLocation>
        <location evidence="1">Secreted</location>
    </subcellularLocation>
</comment>
<dbReference type="Pfam" id="PF00720">
    <property type="entry name" value="SSI"/>
    <property type="match status" value="1"/>
</dbReference>
<dbReference type="AlphaFoldDB" id="A0A1I1IX27"/>
<dbReference type="GO" id="GO:0005576">
    <property type="term" value="C:extracellular region"/>
    <property type="evidence" value="ECO:0007669"/>
    <property type="project" value="UniProtKB-SubCell"/>
</dbReference>
<evidence type="ECO:0000256" key="4">
    <source>
        <dbReference type="ARBA" id="ARBA00022690"/>
    </source>
</evidence>
<feature type="signal peptide" evidence="8">
    <location>
        <begin position="1"/>
        <end position="19"/>
    </location>
</feature>